<dbReference type="EMBL" id="DSEC01000384">
    <property type="protein sequence ID" value="HER43881.1"/>
    <property type="molecule type" value="Genomic_DNA"/>
</dbReference>
<name>A0A7V2AVC4_UNCEI</name>
<comment type="caution">
    <text evidence="3">The sequence shown here is derived from an EMBL/GenBank/DDBJ whole genome shotgun (WGS) entry which is preliminary data.</text>
</comment>
<protein>
    <submittedName>
        <fullName evidence="3">Ribulose-phosphate 3-epimerase</fullName>
    </submittedName>
</protein>
<organism evidence="3">
    <name type="scientific">Eiseniibacteriota bacterium</name>
    <dbReference type="NCBI Taxonomy" id="2212470"/>
    <lineage>
        <taxon>Bacteria</taxon>
        <taxon>Candidatus Eiseniibacteriota</taxon>
    </lineage>
</organism>
<dbReference type="Pfam" id="PF00834">
    <property type="entry name" value="Ribul_P_3_epim"/>
    <property type="match status" value="1"/>
</dbReference>
<dbReference type="SUPFAM" id="SSF51366">
    <property type="entry name" value="Ribulose-phoshate binding barrel"/>
    <property type="match status" value="1"/>
</dbReference>
<keyword evidence="2" id="KW-0413">Isomerase</keyword>
<evidence type="ECO:0000256" key="2">
    <source>
        <dbReference type="ARBA" id="ARBA00023235"/>
    </source>
</evidence>
<dbReference type="GO" id="GO:0046872">
    <property type="term" value="F:metal ion binding"/>
    <property type="evidence" value="ECO:0007669"/>
    <property type="project" value="UniProtKB-KW"/>
</dbReference>
<dbReference type="Gene3D" id="3.20.20.70">
    <property type="entry name" value="Aldolase class I"/>
    <property type="match status" value="1"/>
</dbReference>
<sequence length="66" mass="6932">MTEEDSVAVAPSVLSADFSKLAREIEEVEAAGADCLHLDVMDGAFVPNLTFGPMIVEAIAKLAEVP</sequence>
<dbReference type="GO" id="GO:0016857">
    <property type="term" value="F:racemase and epimerase activity, acting on carbohydrates and derivatives"/>
    <property type="evidence" value="ECO:0007669"/>
    <property type="project" value="InterPro"/>
</dbReference>
<dbReference type="GO" id="GO:0005975">
    <property type="term" value="P:carbohydrate metabolic process"/>
    <property type="evidence" value="ECO:0007669"/>
    <property type="project" value="InterPro"/>
</dbReference>
<dbReference type="InterPro" id="IPR000056">
    <property type="entry name" value="Ribul_P_3_epim-like"/>
</dbReference>
<dbReference type="Proteomes" id="UP000886069">
    <property type="component" value="Unassembled WGS sequence"/>
</dbReference>
<feature type="non-terminal residue" evidence="3">
    <location>
        <position position="66"/>
    </location>
</feature>
<dbReference type="PANTHER" id="PTHR11749">
    <property type="entry name" value="RIBULOSE-5-PHOSPHATE-3-EPIMERASE"/>
    <property type="match status" value="1"/>
</dbReference>
<dbReference type="AlphaFoldDB" id="A0A7V2AVC4"/>
<keyword evidence="1" id="KW-0479">Metal-binding</keyword>
<reference evidence="3" key="1">
    <citation type="journal article" date="2020" name="mSystems">
        <title>Genome- and Community-Level Interaction Insights into Carbon Utilization and Element Cycling Functions of Hydrothermarchaeota in Hydrothermal Sediment.</title>
        <authorList>
            <person name="Zhou Z."/>
            <person name="Liu Y."/>
            <person name="Xu W."/>
            <person name="Pan J."/>
            <person name="Luo Z.H."/>
            <person name="Li M."/>
        </authorList>
    </citation>
    <scope>NUCLEOTIDE SEQUENCE [LARGE SCALE GENOMIC DNA]</scope>
    <source>
        <strain evidence="3">SpSt-1233</strain>
    </source>
</reference>
<dbReference type="PROSITE" id="PS01085">
    <property type="entry name" value="RIBUL_P_3_EPIMER_1"/>
    <property type="match status" value="1"/>
</dbReference>
<evidence type="ECO:0000313" key="3">
    <source>
        <dbReference type="EMBL" id="HER43881.1"/>
    </source>
</evidence>
<evidence type="ECO:0000256" key="1">
    <source>
        <dbReference type="ARBA" id="ARBA00022723"/>
    </source>
</evidence>
<dbReference type="InterPro" id="IPR013785">
    <property type="entry name" value="Aldolase_TIM"/>
</dbReference>
<accession>A0A7V2AVC4</accession>
<gene>
    <name evidence="3" type="ORF">ENO08_05425</name>
</gene>
<proteinExistence type="predicted"/>
<dbReference type="InterPro" id="IPR011060">
    <property type="entry name" value="RibuloseP-bd_barrel"/>
</dbReference>